<dbReference type="Gramene" id="evm.model.ctgX1.24">
    <property type="protein sequence ID" value="cds.evm.model.ctgX1.24"/>
    <property type="gene ID" value="evm.TU.ctgX1.24"/>
</dbReference>
<proteinExistence type="predicted"/>
<evidence type="ECO:0000313" key="2">
    <source>
        <dbReference type="Proteomes" id="UP000596661"/>
    </source>
</evidence>
<reference evidence="1" key="1">
    <citation type="submission" date="2021-03" db="UniProtKB">
        <authorList>
            <consortium name="EnsemblPlants"/>
        </authorList>
    </citation>
    <scope>IDENTIFICATION</scope>
</reference>
<dbReference type="AlphaFoldDB" id="A0A803QRD0"/>
<organism evidence="1 2">
    <name type="scientific">Cannabis sativa</name>
    <name type="common">Hemp</name>
    <name type="synonym">Marijuana</name>
    <dbReference type="NCBI Taxonomy" id="3483"/>
    <lineage>
        <taxon>Eukaryota</taxon>
        <taxon>Viridiplantae</taxon>
        <taxon>Streptophyta</taxon>
        <taxon>Embryophyta</taxon>
        <taxon>Tracheophyta</taxon>
        <taxon>Spermatophyta</taxon>
        <taxon>Magnoliopsida</taxon>
        <taxon>eudicotyledons</taxon>
        <taxon>Gunneridae</taxon>
        <taxon>Pentapetalae</taxon>
        <taxon>rosids</taxon>
        <taxon>fabids</taxon>
        <taxon>Rosales</taxon>
        <taxon>Cannabaceae</taxon>
        <taxon>Cannabis</taxon>
    </lineage>
</organism>
<keyword evidence="2" id="KW-1185">Reference proteome</keyword>
<dbReference type="Proteomes" id="UP000596661">
    <property type="component" value="Unassembled WGS sequence"/>
</dbReference>
<sequence length="61" mass="6398">VWVRSMSGVGSKGGSQIGQTEPGFVQALCPDRDPNLGSNCLVQICSVLDWSLSQGLDSGFL</sequence>
<name>A0A803QRD0_CANSA</name>
<protein>
    <submittedName>
        <fullName evidence="1">Uncharacterized protein</fullName>
    </submittedName>
</protein>
<evidence type="ECO:0000313" key="1">
    <source>
        <dbReference type="EnsemblPlants" id="cds.evm.model.ctgX1.24"/>
    </source>
</evidence>
<accession>A0A803QRD0</accession>
<dbReference type="EnsemblPlants" id="evm.model.ctgX1.24">
    <property type="protein sequence ID" value="cds.evm.model.ctgX1.24"/>
    <property type="gene ID" value="evm.TU.ctgX1.24"/>
</dbReference>